<dbReference type="HOGENOM" id="CLU_753599_0_0_2"/>
<dbReference type="OrthoDB" id="132546at2157"/>
<reference evidence="2 3" key="1">
    <citation type="journal article" date="2000" name="Nature">
        <title>The genome sequence of the thermoacidophilic scavenger Thermoplasma acidophilum.</title>
        <authorList>
            <person name="Ruepp A."/>
            <person name="Graml W."/>
            <person name="Santos-Martinez M.L."/>
            <person name="Koretke K.K."/>
            <person name="Volker C."/>
            <person name="Mewes H.W."/>
            <person name="Frishman D."/>
            <person name="Stocker S."/>
            <person name="Lupas A.N."/>
            <person name="Baumeister W."/>
        </authorList>
    </citation>
    <scope>NUCLEOTIDE SEQUENCE [LARGE SCALE GENOMIC DNA]</scope>
    <source>
        <strain evidence="3">ATCC 25905 / DSM 1728 / JCM 9062 / NBRC 15155 / AMRC-C165</strain>
    </source>
</reference>
<evidence type="ECO:0000313" key="3">
    <source>
        <dbReference type="Proteomes" id="UP000001024"/>
    </source>
</evidence>
<dbReference type="CAZy" id="GT4">
    <property type="family name" value="Glycosyltransferase Family 4"/>
</dbReference>
<dbReference type="EnsemblBacteria" id="CAC11834">
    <property type="protein sequence ID" value="CAC11834"/>
    <property type="gene ID" value="CAC11834"/>
</dbReference>
<name>Q9HKA5_THEAC</name>
<feature type="domain" description="Glycosyl transferase family 1" evidence="1">
    <location>
        <begin position="251"/>
        <end position="330"/>
    </location>
</feature>
<dbReference type="STRING" id="273075.gene:9571916"/>
<keyword evidence="3" id="KW-1185">Reference proteome</keyword>
<dbReference type="KEGG" id="tac:Ta0696"/>
<dbReference type="Pfam" id="PF00534">
    <property type="entry name" value="Glycos_transf_1"/>
    <property type="match status" value="1"/>
</dbReference>
<dbReference type="GO" id="GO:0016757">
    <property type="term" value="F:glycosyltransferase activity"/>
    <property type="evidence" value="ECO:0007669"/>
    <property type="project" value="InterPro"/>
</dbReference>
<dbReference type="RefSeq" id="WP_010901118.1">
    <property type="nucleotide sequence ID" value="NC_002578.1"/>
</dbReference>
<dbReference type="Proteomes" id="UP000001024">
    <property type="component" value="Chromosome"/>
</dbReference>
<dbReference type="DNASU" id="1456268"/>
<organism evidence="2 3">
    <name type="scientific">Thermoplasma acidophilum (strain ATCC 25905 / DSM 1728 / JCM 9062 / NBRC 15155 / AMRC-C165)</name>
    <dbReference type="NCBI Taxonomy" id="273075"/>
    <lineage>
        <taxon>Archaea</taxon>
        <taxon>Methanobacteriati</taxon>
        <taxon>Thermoplasmatota</taxon>
        <taxon>Thermoplasmata</taxon>
        <taxon>Thermoplasmatales</taxon>
        <taxon>Thermoplasmataceae</taxon>
        <taxon>Thermoplasma</taxon>
    </lineage>
</organism>
<dbReference type="FunCoup" id="Q9HKA5">
    <property type="interactions" value="12"/>
</dbReference>
<sequence>MRIAIVVPYLAKVEGNKIALILASKLAKNNEVFVVSYAVKDSIIDEVNSLISPAKFFYQKAISNGRYGIRFAIKYQLLKGVDRKMANLLKALMPLDIYLVISNEGHWIPIYFDKAYGTKSALVVMELHDHGFISAGNDPLRFPILRTVLASPAYGLAKVIEYKRFKSFDILFANSKWTQIVFQYLYGLPVSGILFGIDTEVFKPTPSKFSEMNFIAVPTISLKKDYYGRRLISKLAKDGIPLLSYGPIKIEGVKHLGYLSQDEMVKILSAAKATLFLFNYEALGLIPFESLACGTPVITYPKQGPLVELSDNPNVIYFREYEELLKNCRLHLNSAKDEMTINKCRESVLKYDISKVSVDVEQLFQTIIFNKNKS</sequence>
<dbReference type="PaxDb" id="273075-Ta0696"/>
<proteinExistence type="predicted"/>
<dbReference type="EMBL" id="AL445065">
    <property type="protein sequence ID" value="CAC11834.1"/>
    <property type="molecule type" value="Genomic_DNA"/>
</dbReference>
<dbReference type="AlphaFoldDB" id="Q9HKA5"/>
<dbReference type="eggNOG" id="arCOG01419">
    <property type="taxonomic scope" value="Archaea"/>
</dbReference>
<gene>
    <name evidence="2" type="ordered locus">Ta0696</name>
</gene>
<dbReference type="InterPro" id="IPR001296">
    <property type="entry name" value="Glyco_trans_1"/>
</dbReference>
<evidence type="ECO:0000259" key="1">
    <source>
        <dbReference type="Pfam" id="PF00534"/>
    </source>
</evidence>
<protein>
    <recommendedName>
        <fullName evidence="1">Glycosyl transferase family 1 domain-containing protein</fullName>
    </recommendedName>
</protein>
<accession>Q9HKA5</accession>
<dbReference type="SUPFAM" id="SSF53756">
    <property type="entry name" value="UDP-Glycosyltransferase/glycogen phosphorylase"/>
    <property type="match status" value="1"/>
</dbReference>
<dbReference type="Gene3D" id="3.40.50.2000">
    <property type="entry name" value="Glycogen Phosphorylase B"/>
    <property type="match status" value="1"/>
</dbReference>
<evidence type="ECO:0000313" key="2">
    <source>
        <dbReference type="EMBL" id="CAC11834.1"/>
    </source>
</evidence>
<dbReference type="InParanoid" id="Q9HKA5"/>